<evidence type="ECO:0000259" key="7">
    <source>
        <dbReference type="Pfam" id="PF00551"/>
    </source>
</evidence>
<dbReference type="Gene3D" id="3.40.50.170">
    <property type="entry name" value="Formyl transferase, N-terminal domain"/>
    <property type="match status" value="1"/>
</dbReference>
<comment type="function">
    <text evidence="6">Catalyzes the transfer of a formyl group from 10-formyltetrahydrofolate to 5-phospho-ribosyl-glycinamide (GAR), producing 5-phospho-ribosyl-N-formylglycinamide (FGAR) and tetrahydrofolate.</text>
</comment>
<evidence type="ECO:0000256" key="5">
    <source>
        <dbReference type="ARBA" id="ARBA00047664"/>
    </source>
</evidence>
<dbReference type="InterPro" id="IPR036477">
    <property type="entry name" value="Formyl_transf_N_sf"/>
</dbReference>
<dbReference type="RefSeq" id="WP_097107892.1">
    <property type="nucleotide sequence ID" value="NZ_OCPC01000003.1"/>
</dbReference>
<feature type="binding site" evidence="6">
    <location>
        <begin position="95"/>
        <end position="98"/>
    </location>
    <ligand>
        <name>(6R)-10-formyltetrahydrofolate</name>
        <dbReference type="ChEBI" id="CHEBI:195366"/>
    </ligand>
</feature>
<feature type="active site" description="Proton donor" evidence="6">
    <location>
        <position position="114"/>
    </location>
</feature>
<dbReference type="AlphaFoldDB" id="A0A286IB87"/>
<dbReference type="EC" id="2.1.2.2" evidence="6"/>
<dbReference type="NCBIfam" id="TIGR00639">
    <property type="entry name" value="PurN"/>
    <property type="match status" value="1"/>
</dbReference>
<dbReference type="GO" id="GO:0004644">
    <property type="term" value="F:phosphoribosylglycinamide formyltransferase activity"/>
    <property type="evidence" value="ECO:0007669"/>
    <property type="project" value="UniProtKB-UniRule"/>
</dbReference>
<protein>
    <recommendedName>
        <fullName evidence="6">Phosphoribosylglycinamide formyltransferase</fullName>
        <ecNumber evidence="6">2.1.2.2</ecNumber>
    </recommendedName>
    <alternativeName>
        <fullName evidence="6">5'-phosphoribosylglycinamide transformylase</fullName>
    </alternativeName>
    <alternativeName>
        <fullName evidence="6">GAR transformylase</fullName>
        <shortName evidence="6">GART</shortName>
    </alternativeName>
</protein>
<proteinExistence type="inferred from homology"/>
<comment type="pathway">
    <text evidence="1 6">Purine metabolism; IMP biosynthesis via de novo pathway; N(2)-formyl-N(1)-(5-phospho-D-ribosyl)glycinamide from N(1)-(5-phospho-D-ribosyl)glycinamide (10-formyl THF route): step 1/1.</text>
</comment>
<dbReference type="InterPro" id="IPR001555">
    <property type="entry name" value="GART_AS"/>
</dbReference>
<evidence type="ECO:0000256" key="3">
    <source>
        <dbReference type="ARBA" id="ARBA00022755"/>
    </source>
</evidence>
<dbReference type="SUPFAM" id="SSF53328">
    <property type="entry name" value="Formyltransferase"/>
    <property type="match status" value="1"/>
</dbReference>
<keyword evidence="9" id="KW-1185">Reference proteome</keyword>
<feature type="domain" description="Formyl transferase N-terminal" evidence="7">
    <location>
        <begin position="9"/>
        <end position="187"/>
    </location>
</feature>
<evidence type="ECO:0000313" key="8">
    <source>
        <dbReference type="EMBL" id="SOE17385.1"/>
    </source>
</evidence>
<evidence type="ECO:0000256" key="6">
    <source>
        <dbReference type="HAMAP-Rule" id="MF_01930"/>
    </source>
</evidence>
<dbReference type="CDD" id="cd08645">
    <property type="entry name" value="FMT_core_GART"/>
    <property type="match status" value="1"/>
</dbReference>
<gene>
    <name evidence="6" type="primary">purN</name>
    <name evidence="8" type="ORF">SAMN05877838_2284</name>
</gene>
<keyword evidence="3 6" id="KW-0658">Purine biosynthesis</keyword>
<dbReference type="Proteomes" id="UP000219465">
    <property type="component" value="Unassembled WGS sequence"/>
</dbReference>
<dbReference type="PROSITE" id="PS00373">
    <property type="entry name" value="GART"/>
    <property type="match status" value="1"/>
</dbReference>
<feature type="binding site" evidence="6">
    <location>
        <begin position="17"/>
        <end position="19"/>
    </location>
    <ligand>
        <name>N(1)-(5-phospho-beta-D-ribosyl)glycinamide</name>
        <dbReference type="ChEBI" id="CHEBI:143788"/>
    </ligand>
</feature>
<dbReference type="InterPro" id="IPR004607">
    <property type="entry name" value="GART"/>
</dbReference>
<accession>A0A286IB87</accession>
<dbReference type="GO" id="GO:0005829">
    <property type="term" value="C:cytosol"/>
    <property type="evidence" value="ECO:0007669"/>
    <property type="project" value="TreeGrafter"/>
</dbReference>
<keyword evidence="2 6" id="KW-0808">Transferase</keyword>
<dbReference type="EMBL" id="OCPC01000003">
    <property type="protein sequence ID" value="SOE17385.1"/>
    <property type="molecule type" value="Genomic_DNA"/>
</dbReference>
<dbReference type="PANTHER" id="PTHR43369:SF2">
    <property type="entry name" value="PHOSPHORIBOSYLGLYCINAMIDE FORMYLTRANSFERASE"/>
    <property type="match status" value="1"/>
</dbReference>
<evidence type="ECO:0000256" key="1">
    <source>
        <dbReference type="ARBA" id="ARBA00005054"/>
    </source>
</evidence>
<dbReference type="Pfam" id="PF00551">
    <property type="entry name" value="Formyl_trans_N"/>
    <property type="match status" value="1"/>
</dbReference>
<name>A0A286IB87_9HYPH</name>
<feature type="binding site" evidence="6">
    <location>
        <position position="112"/>
    </location>
    <ligand>
        <name>(6R)-10-formyltetrahydrofolate</name>
        <dbReference type="ChEBI" id="CHEBI:195366"/>
    </ligand>
</feature>
<evidence type="ECO:0000256" key="2">
    <source>
        <dbReference type="ARBA" id="ARBA00022679"/>
    </source>
</evidence>
<dbReference type="GO" id="GO:0006189">
    <property type="term" value="P:'de novo' IMP biosynthetic process"/>
    <property type="evidence" value="ECO:0007669"/>
    <property type="project" value="UniProtKB-UniRule"/>
</dbReference>
<sequence length="208" mass="22215">MSSRPKVPVAVLISGRGSNMGALIAASLHTDFPARIVSVISDKPNAKGLEHARGFGIEAIAIPRADYDSKAEHEAAVIAALDAAGAKIVALAGYMRLLSGDFVTRYAGRMINIHPSLLPAFPGLATHERALAAGCRVHGCTVHFVTEGMDEGPIIEQEPVRVEHDDTPETLAQRVLEAEHRIYPLALAMVARGEVRMTSDGRAQHSRS</sequence>
<dbReference type="OrthoDB" id="9806170at2"/>
<dbReference type="HAMAP" id="MF_01930">
    <property type="entry name" value="PurN"/>
    <property type="match status" value="1"/>
</dbReference>
<comment type="catalytic activity">
    <reaction evidence="5 6">
        <text>N(1)-(5-phospho-beta-D-ribosyl)glycinamide + (6R)-10-formyltetrahydrofolate = N(2)-formyl-N(1)-(5-phospho-beta-D-ribosyl)glycinamide + (6S)-5,6,7,8-tetrahydrofolate + H(+)</text>
        <dbReference type="Rhea" id="RHEA:15053"/>
        <dbReference type="ChEBI" id="CHEBI:15378"/>
        <dbReference type="ChEBI" id="CHEBI:57453"/>
        <dbReference type="ChEBI" id="CHEBI:143788"/>
        <dbReference type="ChEBI" id="CHEBI:147286"/>
        <dbReference type="ChEBI" id="CHEBI:195366"/>
        <dbReference type="EC" id="2.1.2.2"/>
    </reaction>
</comment>
<evidence type="ECO:0000256" key="4">
    <source>
        <dbReference type="ARBA" id="ARBA00038440"/>
    </source>
</evidence>
<feature type="site" description="Raises pKa of active site His" evidence="6">
    <location>
        <position position="150"/>
    </location>
</feature>
<dbReference type="UniPathway" id="UPA00074">
    <property type="reaction ID" value="UER00126"/>
</dbReference>
<dbReference type="PANTHER" id="PTHR43369">
    <property type="entry name" value="PHOSPHORIBOSYLGLYCINAMIDE FORMYLTRANSFERASE"/>
    <property type="match status" value="1"/>
</dbReference>
<reference evidence="9" key="1">
    <citation type="submission" date="2017-08" db="EMBL/GenBank/DDBJ databases">
        <authorList>
            <person name="Varghese N."/>
            <person name="Submissions S."/>
        </authorList>
    </citation>
    <scope>NUCLEOTIDE SEQUENCE [LARGE SCALE GENOMIC DNA]</scope>
    <source>
        <strain evidence="9">KCTC 23107</strain>
    </source>
</reference>
<feature type="binding site" evidence="6">
    <location>
        <position position="70"/>
    </location>
    <ligand>
        <name>(6R)-10-formyltetrahydrofolate</name>
        <dbReference type="ChEBI" id="CHEBI:195366"/>
    </ligand>
</feature>
<organism evidence="8 9">
    <name type="scientific">Hoeflea halophila</name>
    <dbReference type="NCBI Taxonomy" id="714899"/>
    <lineage>
        <taxon>Bacteria</taxon>
        <taxon>Pseudomonadati</taxon>
        <taxon>Pseudomonadota</taxon>
        <taxon>Alphaproteobacteria</taxon>
        <taxon>Hyphomicrobiales</taxon>
        <taxon>Rhizobiaceae</taxon>
        <taxon>Hoeflea</taxon>
    </lineage>
</organism>
<comment type="similarity">
    <text evidence="4 6">Belongs to the GART family.</text>
</comment>
<dbReference type="InterPro" id="IPR002376">
    <property type="entry name" value="Formyl_transf_N"/>
</dbReference>
<evidence type="ECO:0000313" key="9">
    <source>
        <dbReference type="Proteomes" id="UP000219465"/>
    </source>
</evidence>